<dbReference type="Pfam" id="PF20845">
    <property type="entry name" value="Pcf11_helical"/>
    <property type="match status" value="1"/>
</dbReference>
<evidence type="ECO:0000313" key="5">
    <source>
        <dbReference type="EMBL" id="CAD0203463.1"/>
    </source>
</evidence>
<evidence type="ECO:0008006" key="7">
    <source>
        <dbReference type="Google" id="ProtNLM"/>
    </source>
</evidence>
<dbReference type="GO" id="GO:0005849">
    <property type="term" value="C:mRNA cleavage factor complex"/>
    <property type="evidence" value="ECO:0007669"/>
    <property type="project" value="TreeGrafter"/>
</dbReference>
<feature type="region of interest" description="Disordered" evidence="2">
    <location>
        <begin position="624"/>
        <end position="739"/>
    </location>
</feature>
<feature type="compositionally biased region" description="Basic and acidic residues" evidence="2">
    <location>
        <begin position="370"/>
        <end position="402"/>
    </location>
</feature>
<dbReference type="GO" id="GO:0043130">
    <property type="term" value="F:ubiquitin binding"/>
    <property type="evidence" value="ECO:0007669"/>
    <property type="project" value="InterPro"/>
</dbReference>
<feature type="region of interest" description="Disordered" evidence="2">
    <location>
        <begin position="532"/>
        <end position="567"/>
    </location>
</feature>
<dbReference type="GO" id="GO:0031124">
    <property type="term" value="P:mRNA 3'-end processing"/>
    <property type="evidence" value="ECO:0007669"/>
    <property type="project" value="InterPro"/>
</dbReference>
<dbReference type="SUPFAM" id="SSF48464">
    <property type="entry name" value="ENTH/VHS domain"/>
    <property type="match status" value="1"/>
</dbReference>
<feature type="region of interest" description="Disordered" evidence="2">
    <location>
        <begin position="891"/>
        <end position="923"/>
    </location>
</feature>
<dbReference type="EMBL" id="LR824022">
    <property type="protein sequence ID" value="CAD0203463.1"/>
    <property type="molecule type" value="Genomic_DNA"/>
</dbReference>
<dbReference type="GO" id="GO:0035091">
    <property type="term" value="F:phosphatidylinositol binding"/>
    <property type="evidence" value="ECO:0007669"/>
    <property type="project" value="InterPro"/>
</dbReference>
<dbReference type="Gene3D" id="1.25.40.90">
    <property type="match status" value="1"/>
</dbReference>
<feature type="domain" description="CID" evidence="4">
    <location>
        <begin position="1"/>
        <end position="129"/>
    </location>
</feature>
<dbReference type="OrthoDB" id="343582at2759"/>
<dbReference type="Proteomes" id="UP001154114">
    <property type="component" value="Chromosome 19"/>
</dbReference>
<feature type="compositionally biased region" description="Low complexity" evidence="2">
    <location>
        <begin position="1442"/>
        <end position="1467"/>
    </location>
</feature>
<feature type="region of interest" description="Disordered" evidence="2">
    <location>
        <begin position="1702"/>
        <end position="1757"/>
    </location>
</feature>
<feature type="region of interest" description="Disordered" evidence="2">
    <location>
        <begin position="1521"/>
        <end position="1540"/>
    </location>
</feature>
<dbReference type="CDD" id="cd16982">
    <property type="entry name" value="CID_Pcf11"/>
    <property type="match status" value="1"/>
</dbReference>
<feature type="region of interest" description="Disordered" evidence="2">
    <location>
        <begin position="1439"/>
        <end position="1472"/>
    </location>
</feature>
<feature type="compositionally biased region" description="Basic and acidic residues" evidence="2">
    <location>
        <begin position="1218"/>
        <end position="1228"/>
    </location>
</feature>
<feature type="domain" description="VHS" evidence="3">
    <location>
        <begin position="10"/>
        <end position="113"/>
    </location>
</feature>
<dbReference type="InterPro" id="IPR008942">
    <property type="entry name" value="ENTH_VHS"/>
</dbReference>
<feature type="region of interest" description="Disordered" evidence="2">
    <location>
        <begin position="786"/>
        <end position="823"/>
    </location>
</feature>
<feature type="compositionally biased region" description="Basic residues" evidence="2">
    <location>
        <begin position="493"/>
        <end position="505"/>
    </location>
</feature>
<feature type="compositionally biased region" description="Basic and acidic residues" evidence="2">
    <location>
        <begin position="665"/>
        <end position="702"/>
    </location>
</feature>
<feature type="region of interest" description="Disordered" evidence="2">
    <location>
        <begin position="370"/>
        <end position="515"/>
    </location>
</feature>
<evidence type="ECO:0000259" key="4">
    <source>
        <dbReference type="PROSITE" id="PS51391"/>
    </source>
</evidence>
<feature type="compositionally biased region" description="Basic and acidic residues" evidence="2">
    <location>
        <begin position="786"/>
        <end position="806"/>
    </location>
</feature>
<reference evidence="5" key="1">
    <citation type="submission" date="2021-12" db="EMBL/GenBank/DDBJ databases">
        <authorList>
            <person name="King R."/>
        </authorList>
    </citation>
    <scope>NUCLEOTIDE SEQUENCE</scope>
</reference>
<evidence type="ECO:0000256" key="1">
    <source>
        <dbReference type="SAM" id="Coils"/>
    </source>
</evidence>
<name>A0A9N8L436_CHRIL</name>
<feature type="compositionally biased region" description="Basic and acidic residues" evidence="2">
    <location>
        <begin position="712"/>
        <end position="731"/>
    </location>
</feature>
<dbReference type="SMART" id="SM00582">
    <property type="entry name" value="RPR"/>
    <property type="match status" value="1"/>
</dbReference>
<dbReference type="GO" id="GO:0006369">
    <property type="term" value="P:termination of RNA polymerase II transcription"/>
    <property type="evidence" value="ECO:0007669"/>
    <property type="project" value="InterPro"/>
</dbReference>
<dbReference type="PROSITE" id="PS50179">
    <property type="entry name" value="VHS"/>
    <property type="match status" value="1"/>
</dbReference>
<accession>A0A9N8L436</accession>
<dbReference type="PROSITE" id="PS51391">
    <property type="entry name" value="CID"/>
    <property type="match status" value="1"/>
</dbReference>
<evidence type="ECO:0000256" key="2">
    <source>
        <dbReference type="SAM" id="MobiDB-lite"/>
    </source>
</evidence>
<protein>
    <recommendedName>
        <fullName evidence="7">Pre-mRNA cleavage complex 2 protein Pcf11</fullName>
    </recommendedName>
</protein>
<keyword evidence="1" id="KW-0175">Coiled coil</keyword>
<dbReference type="GO" id="GO:0005737">
    <property type="term" value="C:cytoplasm"/>
    <property type="evidence" value="ECO:0007669"/>
    <property type="project" value="TreeGrafter"/>
</dbReference>
<feature type="coiled-coil region" evidence="1">
    <location>
        <begin position="205"/>
        <end position="237"/>
    </location>
</feature>
<dbReference type="GO" id="GO:0000993">
    <property type="term" value="F:RNA polymerase II complex binding"/>
    <property type="evidence" value="ECO:0007669"/>
    <property type="project" value="InterPro"/>
</dbReference>
<feature type="compositionally biased region" description="Basic residues" evidence="2">
    <location>
        <begin position="442"/>
        <end position="453"/>
    </location>
</feature>
<dbReference type="Pfam" id="PF04818">
    <property type="entry name" value="CID"/>
    <property type="match status" value="1"/>
</dbReference>
<feature type="compositionally biased region" description="Basic and acidic residues" evidence="2">
    <location>
        <begin position="1727"/>
        <end position="1737"/>
    </location>
</feature>
<feature type="region of interest" description="Disordered" evidence="2">
    <location>
        <begin position="1205"/>
        <end position="1236"/>
    </location>
</feature>
<dbReference type="GO" id="GO:0003729">
    <property type="term" value="F:mRNA binding"/>
    <property type="evidence" value="ECO:0007669"/>
    <property type="project" value="InterPro"/>
</dbReference>
<gene>
    <name evidence="5" type="ORF">CINC_LOCUS5115</name>
</gene>
<dbReference type="InterPro" id="IPR047415">
    <property type="entry name" value="Pcf11_CID"/>
</dbReference>
<dbReference type="InterPro" id="IPR045154">
    <property type="entry name" value="PCF11-like"/>
</dbReference>
<dbReference type="InterPro" id="IPR048830">
    <property type="entry name" value="PCF11_helical"/>
</dbReference>
<evidence type="ECO:0000259" key="3">
    <source>
        <dbReference type="PROSITE" id="PS50179"/>
    </source>
</evidence>
<feature type="compositionally biased region" description="Acidic residues" evidence="2">
    <location>
        <begin position="1710"/>
        <end position="1726"/>
    </location>
</feature>
<feature type="compositionally biased region" description="Low complexity" evidence="2">
    <location>
        <begin position="477"/>
        <end position="492"/>
    </location>
</feature>
<organism evidence="5 6">
    <name type="scientific">Chrysodeixis includens</name>
    <name type="common">Soybean looper</name>
    <name type="synonym">Pseudoplusia includens</name>
    <dbReference type="NCBI Taxonomy" id="689277"/>
    <lineage>
        <taxon>Eukaryota</taxon>
        <taxon>Metazoa</taxon>
        <taxon>Ecdysozoa</taxon>
        <taxon>Arthropoda</taxon>
        <taxon>Hexapoda</taxon>
        <taxon>Insecta</taxon>
        <taxon>Pterygota</taxon>
        <taxon>Neoptera</taxon>
        <taxon>Endopterygota</taxon>
        <taxon>Lepidoptera</taxon>
        <taxon>Glossata</taxon>
        <taxon>Ditrysia</taxon>
        <taxon>Noctuoidea</taxon>
        <taxon>Noctuidae</taxon>
        <taxon>Plusiinae</taxon>
        <taxon>Chrysodeixis</taxon>
    </lineage>
</organism>
<proteinExistence type="predicted"/>
<dbReference type="InterPro" id="IPR002014">
    <property type="entry name" value="VHS_dom"/>
</dbReference>
<keyword evidence="6" id="KW-1185">Reference proteome</keyword>
<dbReference type="PANTHER" id="PTHR15921">
    <property type="entry name" value="PRE-MRNA CLEAVAGE COMPLEX II"/>
    <property type="match status" value="1"/>
</dbReference>
<dbReference type="PANTHER" id="PTHR15921:SF3">
    <property type="entry name" value="PRE-MRNA CLEAVAGE COMPLEX 2 PROTEIN PCF11"/>
    <property type="match status" value="1"/>
</dbReference>
<sequence>MSKEVAEEYASSLSDLTVNSKPLINMLTILAEENIDHAGVIVETVEKHLEKVHPDIKLPVLYLVDSIIKNVGGAYTQKFSQSIVNMFTRTFKQVDEKIRSQMFKLRETWHDVFPATKLYQLDVKVNLIDPAWPIQAQPQQSNIHFISHTLALDSISNYWFKVDPLCYQCHVNSYLLQLAQNVPTTSNNTPAPVAVEEDEKMRSILAKKEQELLMLQRKKVEMELEQMRRQVEIAEKTVVKKVPPVAPVNNTATPAAAPPVQPVAPEVVANSVSVKQRLGPPVNKPSGRIAPVSAALASARRDPRLARGAAAAARAPPAPAPPVAVVAPAASTQPVSAPLAPIAPNVFDIKPLERVTKRKNVITIDVREEAGGRTRRDPRLDKRDPRRARPERRRPEEPKAEPHAPTPAYVDALPDPKRISKLPPIPKLARADAKREASPAVGKRKRSTRRSPSGRREPVWRRPRRRPAARGHGGALQGAAQLPQGALHAPQPRARRRQPRARRAARAPNDKPKAEFEVVTENLKYTIHVASSRKEHQANQKSVVIEGSEDTEVTSADRKGAASVPEVVTETKDVDLRVLHPVVTEAKAATVAQKRPSTEGVEVKSKKNKLDKFDVLFGNEDVDLRQLPQVEEVNAPPPPSITSSPKSDKTDDIDVPISSPPKGSPKRDWNEVKKRDDKKTPSKLDLVRAKLAEATKGKDRLGRPLLFSKSPSIERERRRTLSGEDPDLRVEDQEDFDENKKSISIIMSQAKEHLNDGQLDKNQYNTLMYQVLQLNEKLKLKEAKQRESLELSKRRLKAQTKDENHKVSSPKSSPNERNRFGDIDERVTPSVFLDTPPDSQGMLGQDSDMRLNSDSVDGAKSKGLLPLPPVMPMFGPFPPMWRGQPRPRGDEYGPRRFRGPPIPPFFRGKFDKRGPRPPFDPRMPMSMPMPPLPTPKMGMCQGESPLVPYERSESPPPLGAPGFAIPPTDFKVIEYIDQDPFKTIQIDGVHREIRFYGDTAVIMLDWDDPREIKFLPGCRRITFDNKDSIVLNFNEGYKQVEIDDQVFDIKYGAPTRELYINGRWYECFFGGQPVGVIIDNKPRLVHLEGPMPQVDIGKAKRTDLVAGKINLIVNATQMHPVYLDAKVQKISVNGQFLTVRFVDSLRTVLINEQPFKVEFGDLPKPIVVGSEKYFIRFSALPRYVKPGFVKIAQMEGVGLPTVPSVTKQEEVKEENEMEVDKEPVERPVKTPSPEINTESLGLDMLASVMPSSMVPSSGSQCTQEYSVAEPLFSKPDTIPGLDSVKEEKPANPVLPVLGNINVNDLFAKLVATGIVQVTNDAPEKEEAKEEAKTKPREDRNVIHKVDFMRPETFRVKQPGLVSRLYGGMQCSGCGARFPPEHTVRYSQHLDWHFRQNRRDRDSARRAHSRHWHYDLSDWVQYEEVEDLEEREKSWFETGGLVGAEPRAAGAGAEAEAETGADTGAAPSAPAPAPATHCCALCGDTFHQFYNEDKEEWHLRNALKHGDDYYHPLCLDDYKASLTKDEPSQESSDDVTPVEKMDEEEAIEIKDVDDAVEEQSDNESVVEVVETEKELLESVEIDEGEEDDVVFKAEPVEEVVVDDDNDTDDELAATRKERDRLAEIDYSKVKVKQEPIDPDDEPIITAEEESLLPTSIDTTHATVESSIDGNLQLDAANAPANTIPLGGIRINISKALPSFVSTQDDKMLEDISADDEPLPPGEEPELEYELKPDMKDIQFSRQPPVSRGNELSGLCSIM</sequence>
<feature type="compositionally biased region" description="Basic and acidic residues" evidence="2">
    <location>
        <begin position="814"/>
        <end position="823"/>
    </location>
</feature>
<evidence type="ECO:0000313" key="6">
    <source>
        <dbReference type="Proteomes" id="UP001154114"/>
    </source>
</evidence>
<dbReference type="InterPro" id="IPR006569">
    <property type="entry name" value="CID_dom"/>
</dbReference>